<dbReference type="PANTHER" id="PTHR12243:SF67">
    <property type="entry name" value="COREPRESSOR OF PANGOLIN, ISOFORM A-RELATED"/>
    <property type="match status" value="1"/>
</dbReference>
<dbReference type="InterPro" id="IPR006578">
    <property type="entry name" value="MADF-dom"/>
</dbReference>
<gene>
    <name evidence="4" type="ORF">g.2217</name>
</gene>
<dbReference type="GO" id="GO:0003677">
    <property type="term" value="F:DNA binding"/>
    <property type="evidence" value="ECO:0007669"/>
    <property type="project" value="InterPro"/>
</dbReference>
<organism evidence="4">
    <name type="scientific">Clastoptera arizonana</name>
    <name type="common">Arizona spittle bug</name>
    <dbReference type="NCBI Taxonomy" id="38151"/>
    <lineage>
        <taxon>Eukaryota</taxon>
        <taxon>Metazoa</taxon>
        <taxon>Ecdysozoa</taxon>
        <taxon>Arthropoda</taxon>
        <taxon>Hexapoda</taxon>
        <taxon>Insecta</taxon>
        <taxon>Pterygota</taxon>
        <taxon>Neoptera</taxon>
        <taxon>Paraneoptera</taxon>
        <taxon>Hemiptera</taxon>
        <taxon>Auchenorrhyncha</taxon>
        <taxon>Cercopoidea</taxon>
        <taxon>Clastopteridae</taxon>
        <taxon>Clastoptera</taxon>
    </lineage>
</organism>
<keyword evidence="1" id="KW-0539">Nucleus</keyword>
<evidence type="ECO:0000256" key="2">
    <source>
        <dbReference type="SAM" id="MobiDB-lite"/>
    </source>
</evidence>
<dbReference type="Pfam" id="PF10545">
    <property type="entry name" value="MADF_DNA_bdg"/>
    <property type="match status" value="1"/>
</dbReference>
<feature type="non-terminal residue" evidence="4">
    <location>
        <position position="1"/>
    </location>
</feature>
<dbReference type="AlphaFoldDB" id="A0A1B6CC07"/>
<dbReference type="GO" id="GO:0005634">
    <property type="term" value="C:nucleus"/>
    <property type="evidence" value="ECO:0007669"/>
    <property type="project" value="UniProtKB-SubCell"/>
</dbReference>
<dbReference type="InterPro" id="IPR039353">
    <property type="entry name" value="TF_Adf1"/>
</dbReference>
<evidence type="ECO:0000256" key="1">
    <source>
        <dbReference type="PROSITE-ProRule" id="PRU00371"/>
    </source>
</evidence>
<sequence>RALVPQWESLDEFSRSAIGKEIQKKWRNMRDSFVKDLKKKAMHEASGSRTQYRKYIYHDQMQFLTGCLEKRKNSTVVSEVSIEEVMEDVSGDPIPEPSMKRPKKRHSSRNLESHLVTFLSGNNRQPSYIQNEDEDRCFLMSMLPSFKTLDDETKLKTRIEMLQTLQKSVAICNQTRMNEISSMCIIPKVELLETSDPTSSTSSNADL</sequence>
<proteinExistence type="predicted"/>
<comment type="subcellular location">
    <subcellularLocation>
        <location evidence="1">Nucleus</location>
    </subcellularLocation>
</comment>
<evidence type="ECO:0000313" key="4">
    <source>
        <dbReference type="EMBL" id="JAS10835.1"/>
    </source>
</evidence>
<reference evidence="4" key="1">
    <citation type="submission" date="2015-12" db="EMBL/GenBank/DDBJ databases">
        <title>De novo transcriptome assembly of four potential Pierce s Disease insect vectors from Arizona vineyards.</title>
        <authorList>
            <person name="Tassone E.E."/>
        </authorList>
    </citation>
    <scope>NUCLEOTIDE SEQUENCE</scope>
</reference>
<dbReference type="InterPro" id="IPR004210">
    <property type="entry name" value="BESS_motif"/>
</dbReference>
<dbReference type="Pfam" id="PF02944">
    <property type="entry name" value="BESS"/>
    <property type="match status" value="1"/>
</dbReference>
<dbReference type="PROSITE" id="PS51031">
    <property type="entry name" value="BESS"/>
    <property type="match status" value="1"/>
</dbReference>
<name>A0A1B6CC07_9HEMI</name>
<feature type="region of interest" description="Disordered" evidence="2">
    <location>
        <begin position="89"/>
        <end position="109"/>
    </location>
</feature>
<evidence type="ECO:0000259" key="3">
    <source>
        <dbReference type="PROSITE" id="PS51031"/>
    </source>
</evidence>
<dbReference type="EMBL" id="GEDC01026463">
    <property type="protein sequence ID" value="JAS10835.1"/>
    <property type="molecule type" value="Transcribed_RNA"/>
</dbReference>
<protein>
    <recommendedName>
        <fullName evidence="3">BESS domain-containing protein</fullName>
    </recommendedName>
</protein>
<accession>A0A1B6CC07</accession>
<dbReference type="PANTHER" id="PTHR12243">
    <property type="entry name" value="MADF DOMAIN TRANSCRIPTION FACTOR"/>
    <property type="match status" value="1"/>
</dbReference>
<feature type="domain" description="BESS" evidence="3">
    <location>
        <begin position="132"/>
        <end position="171"/>
    </location>
</feature>